<feature type="domain" description="ABC transmembrane type-1" evidence="8">
    <location>
        <begin position="193"/>
        <end position="464"/>
    </location>
</feature>
<dbReference type="InterPro" id="IPR035906">
    <property type="entry name" value="MetI-like_sf"/>
</dbReference>
<dbReference type="InterPro" id="IPR000515">
    <property type="entry name" value="MetI-like"/>
</dbReference>
<organism evidence="9 10">
    <name type="scientific">Sulfitobacter pontiacus</name>
    <dbReference type="NCBI Taxonomy" id="60137"/>
    <lineage>
        <taxon>Bacteria</taxon>
        <taxon>Pseudomonadati</taxon>
        <taxon>Pseudomonadota</taxon>
        <taxon>Alphaproteobacteria</taxon>
        <taxon>Rhodobacterales</taxon>
        <taxon>Roseobacteraceae</taxon>
        <taxon>Sulfitobacter</taxon>
    </lineage>
</organism>
<dbReference type="GO" id="GO:0005886">
    <property type="term" value="C:plasma membrane"/>
    <property type="evidence" value="ECO:0007669"/>
    <property type="project" value="UniProtKB-SubCell"/>
</dbReference>
<dbReference type="GO" id="GO:0055085">
    <property type="term" value="P:transmembrane transport"/>
    <property type="evidence" value="ECO:0007669"/>
    <property type="project" value="InterPro"/>
</dbReference>
<evidence type="ECO:0000256" key="7">
    <source>
        <dbReference type="RuleBase" id="RU363032"/>
    </source>
</evidence>
<evidence type="ECO:0000256" key="2">
    <source>
        <dbReference type="ARBA" id="ARBA00022448"/>
    </source>
</evidence>
<evidence type="ECO:0000256" key="5">
    <source>
        <dbReference type="ARBA" id="ARBA00022989"/>
    </source>
</evidence>
<protein>
    <submittedName>
        <fullName evidence="9">Glutathione transport system permease protein GsiD</fullName>
    </submittedName>
</protein>
<evidence type="ECO:0000313" key="10">
    <source>
        <dbReference type="Proteomes" id="UP000830781"/>
    </source>
</evidence>
<feature type="transmembrane region" description="Helical" evidence="7">
    <location>
        <begin position="12"/>
        <end position="34"/>
    </location>
</feature>
<dbReference type="Gene3D" id="1.10.3720.10">
    <property type="entry name" value="MetI-like"/>
    <property type="match status" value="1"/>
</dbReference>
<feature type="transmembrane region" description="Helical" evidence="7">
    <location>
        <begin position="441"/>
        <end position="464"/>
    </location>
</feature>
<feature type="transmembrane region" description="Helical" evidence="7">
    <location>
        <begin position="334"/>
        <end position="357"/>
    </location>
</feature>
<feature type="transmembrane region" description="Helical" evidence="7">
    <location>
        <begin position="261"/>
        <end position="278"/>
    </location>
</feature>
<keyword evidence="10" id="KW-1185">Reference proteome</keyword>
<keyword evidence="5 7" id="KW-1133">Transmembrane helix</keyword>
<evidence type="ECO:0000256" key="3">
    <source>
        <dbReference type="ARBA" id="ARBA00022475"/>
    </source>
</evidence>
<keyword evidence="4 7" id="KW-0812">Transmembrane</keyword>
<evidence type="ECO:0000313" key="9">
    <source>
        <dbReference type="EMBL" id="UOA23383.1"/>
    </source>
</evidence>
<dbReference type="EMBL" id="CP084959">
    <property type="protein sequence ID" value="UOA23383.1"/>
    <property type="molecule type" value="Genomic_DNA"/>
</dbReference>
<evidence type="ECO:0000256" key="1">
    <source>
        <dbReference type="ARBA" id="ARBA00004651"/>
    </source>
</evidence>
<feature type="transmembrane region" description="Helical" evidence="7">
    <location>
        <begin position="55"/>
        <end position="79"/>
    </location>
</feature>
<gene>
    <name evidence="9" type="primary">gsiD_3</name>
    <name evidence="9" type="ORF">DSM110277_01805</name>
</gene>
<proteinExistence type="inferred from homology"/>
<dbReference type="PANTHER" id="PTHR43386">
    <property type="entry name" value="OLIGOPEPTIDE TRANSPORT SYSTEM PERMEASE PROTEIN APPC"/>
    <property type="match status" value="1"/>
</dbReference>
<dbReference type="Proteomes" id="UP000830781">
    <property type="component" value="Chromosome"/>
</dbReference>
<feature type="transmembrane region" description="Helical" evidence="7">
    <location>
        <begin position="290"/>
        <end position="308"/>
    </location>
</feature>
<sequence>MDPLTWTGALDWVNPLLGGAVLVVLLGIAMQMVWPLLPTSPAGTRRLGQLTTAGIAAATALLMVYVVGGIFMGAGAGIFGGMAQRLLPVWIALIVTFALSIAFKRRLGLYGKLFDSTVGMIGFGLVMFWVYTGLFGGVFDMIVTHDSLSQTSGMKNKLPGTPLARAEDGDYPWFLLGGDNLARDVFSRLIKGAWVVIQIAPMATVFAFMVGITLGLPAGYYGGKLDVFLSFLANLILAFPVILIFYLLVTPEIVLTGLPNYMAIVLFIFPLVFLGVLLNTRLRTQPSTRTPVLVVVLGLVGWLYLAMISDDGALVRTQTYEIPGLPAFLDFLDIGPGLLVVFVAVVFVNAPTVFRIVRGLALDIKTRDYVAAAQTRGEGPWYIMLWEILPNARGPLIVDFCLRIGYTTILLGTLGFFGLGLESESPDWGTTINAGRRLLALYPHAAIAPALALLSLVLGLNLLADGLREESLRD</sequence>
<feature type="transmembrane region" description="Helical" evidence="7">
    <location>
        <begin position="400"/>
        <end position="421"/>
    </location>
</feature>
<dbReference type="SUPFAM" id="SSF161098">
    <property type="entry name" value="MetI-like"/>
    <property type="match status" value="1"/>
</dbReference>
<dbReference type="RefSeq" id="WP_243250120.1">
    <property type="nucleotide sequence ID" value="NZ_CP084959.1"/>
</dbReference>
<feature type="transmembrane region" description="Helical" evidence="7">
    <location>
        <begin position="193"/>
        <end position="216"/>
    </location>
</feature>
<comment type="subcellular location">
    <subcellularLocation>
        <location evidence="1 7">Cell membrane</location>
        <topology evidence="1 7">Multi-pass membrane protein</topology>
    </subcellularLocation>
</comment>
<dbReference type="GO" id="GO:0015031">
    <property type="term" value="P:protein transport"/>
    <property type="evidence" value="ECO:0007669"/>
    <property type="project" value="UniProtKB-KW"/>
</dbReference>
<dbReference type="AlphaFoldDB" id="A0AAX3ABW7"/>
<keyword evidence="6 7" id="KW-0472">Membrane</keyword>
<dbReference type="Pfam" id="PF00528">
    <property type="entry name" value="BPD_transp_1"/>
    <property type="match status" value="1"/>
</dbReference>
<keyword evidence="2 7" id="KW-0813">Transport</keyword>
<evidence type="ECO:0000256" key="6">
    <source>
        <dbReference type="ARBA" id="ARBA00023136"/>
    </source>
</evidence>
<dbReference type="GO" id="GO:0015833">
    <property type="term" value="P:peptide transport"/>
    <property type="evidence" value="ECO:0007669"/>
    <property type="project" value="UniProtKB-KW"/>
</dbReference>
<dbReference type="CDD" id="cd06261">
    <property type="entry name" value="TM_PBP2"/>
    <property type="match status" value="1"/>
</dbReference>
<comment type="similarity">
    <text evidence="7">Belongs to the binding-protein-dependent transport system permease family.</text>
</comment>
<dbReference type="InterPro" id="IPR050366">
    <property type="entry name" value="BP-dependent_transpt_permease"/>
</dbReference>
<keyword evidence="3" id="KW-1003">Cell membrane</keyword>
<name>A0AAX3ABW7_9RHOB</name>
<dbReference type="PANTHER" id="PTHR43386:SF25">
    <property type="entry name" value="PEPTIDE ABC TRANSPORTER PERMEASE PROTEIN"/>
    <property type="match status" value="1"/>
</dbReference>
<feature type="transmembrane region" description="Helical" evidence="7">
    <location>
        <begin position="85"/>
        <end position="103"/>
    </location>
</feature>
<evidence type="ECO:0000259" key="8">
    <source>
        <dbReference type="PROSITE" id="PS50928"/>
    </source>
</evidence>
<reference evidence="10" key="1">
    <citation type="journal article" date="2022" name="Microorganisms">
        <title>Beyond the ABCs#Discovery of Three New Plasmid Types in Rhodobacterales (RepQ, RepY, RepW).</title>
        <authorList>
            <person name="Freese H.M."/>
            <person name="Ringel V."/>
            <person name="Overmann J."/>
            <person name="Petersen J."/>
        </authorList>
    </citation>
    <scope>NUCLEOTIDE SEQUENCE [LARGE SCALE GENOMIC DNA]</scope>
    <source>
        <strain evidence="10">DSM 110277</strain>
    </source>
</reference>
<accession>A0AAX3ABW7</accession>
<evidence type="ECO:0000256" key="4">
    <source>
        <dbReference type="ARBA" id="ARBA00022692"/>
    </source>
</evidence>
<dbReference type="PROSITE" id="PS50928">
    <property type="entry name" value="ABC_TM1"/>
    <property type="match status" value="1"/>
</dbReference>
<feature type="transmembrane region" description="Helical" evidence="7">
    <location>
        <begin position="228"/>
        <end position="249"/>
    </location>
</feature>